<dbReference type="STRING" id="37658.SAMN05661086_00308"/>
<dbReference type="GO" id="GO:0006935">
    <property type="term" value="P:chemotaxis"/>
    <property type="evidence" value="ECO:0007669"/>
    <property type="project" value="InterPro"/>
</dbReference>
<protein>
    <submittedName>
        <fullName evidence="5">Ligand-binding sensor domain-containing protein</fullName>
    </submittedName>
</protein>
<name>A0A1I6HUI3_9FIRM</name>
<dbReference type="Pfam" id="PF10114">
    <property type="entry name" value="PocR"/>
    <property type="match status" value="1"/>
</dbReference>
<dbReference type="SUPFAM" id="SSF58104">
    <property type="entry name" value="Methyl-accepting chemotaxis protein (MCP) signaling domain"/>
    <property type="match status" value="1"/>
</dbReference>
<evidence type="ECO:0000256" key="1">
    <source>
        <dbReference type="ARBA" id="ARBA00023224"/>
    </source>
</evidence>
<dbReference type="OrthoDB" id="9813048at2"/>
<dbReference type="PROSITE" id="PS50111">
    <property type="entry name" value="CHEMOTAXIS_TRANSDUC_2"/>
    <property type="match status" value="1"/>
</dbReference>
<dbReference type="GO" id="GO:0016020">
    <property type="term" value="C:membrane"/>
    <property type="evidence" value="ECO:0007669"/>
    <property type="project" value="InterPro"/>
</dbReference>
<evidence type="ECO:0000313" key="6">
    <source>
        <dbReference type="Proteomes" id="UP000199659"/>
    </source>
</evidence>
<dbReference type="GO" id="GO:0004888">
    <property type="term" value="F:transmembrane signaling receptor activity"/>
    <property type="evidence" value="ECO:0007669"/>
    <property type="project" value="InterPro"/>
</dbReference>
<comment type="similarity">
    <text evidence="2">Belongs to the methyl-accepting chemotaxis (MCP) protein family.</text>
</comment>
<dbReference type="GO" id="GO:0007165">
    <property type="term" value="P:signal transduction"/>
    <property type="evidence" value="ECO:0007669"/>
    <property type="project" value="UniProtKB-KW"/>
</dbReference>
<reference evidence="5 6" key="1">
    <citation type="submission" date="2016-10" db="EMBL/GenBank/DDBJ databases">
        <authorList>
            <person name="de Groot N.N."/>
        </authorList>
    </citation>
    <scope>NUCLEOTIDE SEQUENCE [LARGE SCALE GENOMIC DNA]</scope>
    <source>
        <strain evidence="5 6">743A</strain>
    </source>
</reference>
<evidence type="ECO:0000256" key="2">
    <source>
        <dbReference type="ARBA" id="ARBA00029447"/>
    </source>
</evidence>
<dbReference type="AlphaFoldDB" id="A0A1I6HUI3"/>
<keyword evidence="6" id="KW-1185">Reference proteome</keyword>
<feature type="domain" description="Methyl-accepting transducer" evidence="4">
    <location>
        <begin position="162"/>
        <end position="346"/>
    </location>
</feature>
<accession>A0A1I6HUI3</accession>
<dbReference type="InterPro" id="IPR018771">
    <property type="entry name" value="PocR_dom"/>
</dbReference>
<dbReference type="EMBL" id="FOYZ01000001">
    <property type="protein sequence ID" value="SFR58115.1"/>
    <property type="molecule type" value="Genomic_DNA"/>
</dbReference>
<gene>
    <name evidence="5" type="ORF">SAMN05661086_00308</name>
</gene>
<dbReference type="RefSeq" id="WP_092558928.1">
    <property type="nucleotide sequence ID" value="NZ_FOYZ01000001.1"/>
</dbReference>
<evidence type="ECO:0000256" key="3">
    <source>
        <dbReference type="PROSITE-ProRule" id="PRU00284"/>
    </source>
</evidence>
<dbReference type="PRINTS" id="PR00260">
    <property type="entry name" value="CHEMTRNSDUCR"/>
</dbReference>
<dbReference type="PANTHER" id="PTHR32089">
    <property type="entry name" value="METHYL-ACCEPTING CHEMOTAXIS PROTEIN MCPB"/>
    <property type="match status" value="1"/>
</dbReference>
<dbReference type="SMART" id="SM00283">
    <property type="entry name" value="MA"/>
    <property type="match status" value="1"/>
</dbReference>
<organism evidence="5 6">
    <name type="scientific">Anaeromicropila populeti</name>
    <dbReference type="NCBI Taxonomy" id="37658"/>
    <lineage>
        <taxon>Bacteria</taxon>
        <taxon>Bacillati</taxon>
        <taxon>Bacillota</taxon>
        <taxon>Clostridia</taxon>
        <taxon>Lachnospirales</taxon>
        <taxon>Lachnospiraceae</taxon>
        <taxon>Anaeromicropila</taxon>
    </lineage>
</organism>
<dbReference type="Gene3D" id="1.10.287.950">
    <property type="entry name" value="Methyl-accepting chemotaxis protein"/>
    <property type="match status" value="1"/>
</dbReference>
<dbReference type="InterPro" id="IPR004089">
    <property type="entry name" value="MCPsignal_dom"/>
</dbReference>
<sequence length="346" mass="37990">MVNNLGNANQEAISKLQLKDVMDLNLLQKFLDNYTESMNLASIAVDLNGTPVTKPCHFTRFCMDYTRGSKLGKERCMECDRRGGEEAARLGKPSVYKCHAGLIDFAVPIMVEGVQIGSILGGQILPSNFDENEFRKTAREMGIHEDEYIKAAHEVYISNEKSIHAAAEVLYIVANTLSQNGYQKLKSQEISHTLVENFSQISATMEELAASSITVNDYQSTLNKEIMNIKSISDEINAILKAIKSIADQTKMLGLNASIEAARAGDAGRGFSVVAGEIRNLSQNSKETAIKIEKLTAYIQSSVDKTLKISDSTMDNSREQSAAIEETTASIEEILALTTEFNSLVN</sequence>
<dbReference type="Pfam" id="PF00015">
    <property type="entry name" value="MCPsignal"/>
    <property type="match status" value="1"/>
</dbReference>
<proteinExistence type="inferred from homology"/>
<keyword evidence="1 3" id="KW-0807">Transducer</keyword>
<dbReference type="PANTHER" id="PTHR32089:SF112">
    <property type="entry name" value="LYSOZYME-LIKE PROTEIN-RELATED"/>
    <property type="match status" value="1"/>
</dbReference>
<dbReference type="Proteomes" id="UP000199659">
    <property type="component" value="Unassembled WGS sequence"/>
</dbReference>
<dbReference type="InterPro" id="IPR004090">
    <property type="entry name" value="Chemotax_Me-accpt_rcpt"/>
</dbReference>
<evidence type="ECO:0000259" key="4">
    <source>
        <dbReference type="PROSITE" id="PS50111"/>
    </source>
</evidence>
<evidence type="ECO:0000313" key="5">
    <source>
        <dbReference type="EMBL" id="SFR58115.1"/>
    </source>
</evidence>